<dbReference type="AlphaFoldDB" id="A0A0E9P9T4"/>
<protein>
    <submittedName>
        <fullName evidence="1">Uncharacterized protein</fullName>
    </submittedName>
</protein>
<reference evidence="1" key="2">
    <citation type="journal article" date="2015" name="Fish Shellfish Immunol.">
        <title>Early steps in the European eel (Anguilla anguilla)-Vibrio vulnificus interaction in the gills: Role of the RtxA13 toxin.</title>
        <authorList>
            <person name="Callol A."/>
            <person name="Pajuelo D."/>
            <person name="Ebbesson L."/>
            <person name="Teles M."/>
            <person name="MacKenzie S."/>
            <person name="Amaro C."/>
        </authorList>
    </citation>
    <scope>NUCLEOTIDE SEQUENCE</scope>
</reference>
<proteinExistence type="predicted"/>
<organism evidence="1">
    <name type="scientific">Anguilla anguilla</name>
    <name type="common">European freshwater eel</name>
    <name type="synonym">Muraena anguilla</name>
    <dbReference type="NCBI Taxonomy" id="7936"/>
    <lineage>
        <taxon>Eukaryota</taxon>
        <taxon>Metazoa</taxon>
        <taxon>Chordata</taxon>
        <taxon>Craniata</taxon>
        <taxon>Vertebrata</taxon>
        <taxon>Euteleostomi</taxon>
        <taxon>Actinopterygii</taxon>
        <taxon>Neopterygii</taxon>
        <taxon>Teleostei</taxon>
        <taxon>Anguilliformes</taxon>
        <taxon>Anguillidae</taxon>
        <taxon>Anguilla</taxon>
    </lineage>
</organism>
<evidence type="ECO:0000313" key="1">
    <source>
        <dbReference type="EMBL" id="JAH00623.1"/>
    </source>
</evidence>
<reference evidence="1" key="1">
    <citation type="submission" date="2014-11" db="EMBL/GenBank/DDBJ databases">
        <authorList>
            <person name="Amaro Gonzalez C."/>
        </authorList>
    </citation>
    <scope>NUCLEOTIDE SEQUENCE</scope>
</reference>
<sequence length="64" mass="7087">MDVAWDARFCCSHLWVPVIYSLEELCLVPELTSIQCALHAPGPCSSCHQIRPRPAPQHCGSAVR</sequence>
<dbReference type="EMBL" id="GBXM01107954">
    <property type="protein sequence ID" value="JAH00623.1"/>
    <property type="molecule type" value="Transcribed_RNA"/>
</dbReference>
<accession>A0A0E9P9T4</accession>
<name>A0A0E9P9T4_ANGAN</name>